<evidence type="ECO:0000256" key="12">
    <source>
        <dbReference type="ARBA" id="ARBA00048212"/>
    </source>
</evidence>
<comment type="similarity">
    <text evidence="6 15">Belongs to the class-IV pyridoxal-phosphate-dependent aminotransferase family.</text>
</comment>
<dbReference type="GO" id="GO:0006532">
    <property type="term" value="P:aspartate biosynthetic process"/>
    <property type="evidence" value="ECO:0007669"/>
    <property type="project" value="TreeGrafter"/>
</dbReference>
<evidence type="ECO:0000256" key="8">
    <source>
        <dbReference type="ARBA" id="ARBA00022605"/>
    </source>
</evidence>
<dbReference type="EMBL" id="BJTG01000009">
    <property type="protein sequence ID" value="GEJ58758.1"/>
    <property type="molecule type" value="Genomic_DNA"/>
</dbReference>
<evidence type="ECO:0000256" key="16">
    <source>
        <dbReference type="RuleBase" id="RU004516"/>
    </source>
</evidence>
<dbReference type="NCBIfam" id="TIGR01122">
    <property type="entry name" value="ilvE_I"/>
    <property type="match status" value="1"/>
</dbReference>
<dbReference type="InterPro" id="IPR033939">
    <property type="entry name" value="BCAT_family"/>
</dbReference>
<evidence type="ECO:0000313" key="19">
    <source>
        <dbReference type="Proteomes" id="UP000503640"/>
    </source>
</evidence>
<dbReference type="InterPro" id="IPR043132">
    <property type="entry name" value="BCAT-like_C"/>
</dbReference>
<dbReference type="AlphaFoldDB" id="A0A7I9VR84"/>
<gene>
    <name evidence="17 18" type="primary">ilvE</name>
    <name evidence="18" type="ORF">AMYX_34990</name>
</gene>
<evidence type="ECO:0000256" key="10">
    <source>
        <dbReference type="ARBA" id="ARBA00022898"/>
    </source>
</evidence>
<evidence type="ECO:0000256" key="3">
    <source>
        <dbReference type="ARBA" id="ARBA00004824"/>
    </source>
</evidence>
<keyword evidence="9 17" id="KW-0808">Transferase</keyword>
<comment type="pathway">
    <text evidence="4 17">Amino-acid biosynthesis; L-valine biosynthesis; L-valine from pyruvate: step 4/4.</text>
</comment>
<reference evidence="19" key="1">
    <citation type="journal article" date="2020" name="Appl. Environ. Microbiol.">
        <title>Diazotrophic Anaeromyxobacter Isolates from Soils.</title>
        <authorList>
            <person name="Masuda Y."/>
            <person name="Yamanaka H."/>
            <person name="Xu Z.X."/>
            <person name="Shiratori Y."/>
            <person name="Aono T."/>
            <person name="Amachi S."/>
            <person name="Senoo K."/>
            <person name="Itoh H."/>
        </authorList>
    </citation>
    <scope>NUCLEOTIDE SEQUENCE [LARGE SCALE GENOMIC DNA]</scope>
    <source>
        <strain evidence="19">R267</strain>
    </source>
</reference>
<dbReference type="GO" id="GO:0009099">
    <property type="term" value="P:L-valine biosynthetic process"/>
    <property type="evidence" value="ECO:0007669"/>
    <property type="project" value="UniProtKB-UniPathway"/>
</dbReference>
<evidence type="ECO:0000256" key="2">
    <source>
        <dbReference type="ARBA" id="ARBA00003109"/>
    </source>
</evidence>
<evidence type="ECO:0000256" key="4">
    <source>
        <dbReference type="ARBA" id="ARBA00004931"/>
    </source>
</evidence>
<evidence type="ECO:0000256" key="6">
    <source>
        <dbReference type="ARBA" id="ARBA00009320"/>
    </source>
</evidence>
<comment type="cofactor">
    <cofactor evidence="1 16">
        <name>pyridoxal 5'-phosphate</name>
        <dbReference type="ChEBI" id="CHEBI:597326"/>
    </cofactor>
</comment>
<comment type="catalytic activity">
    <reaction evidence="13 17">
        <text>L-isoleucine + 2-oxoglutarate = (S)-3-methyl-2-oxopentanoate + L-glutamate</text>
        <dbReference type="Rhea" id="RHEA:24801"/>
        <dbReference type="ChEBI" id="CHEBI:16810"/>
        <dbReference type="ChEBI" id="CHEBI:29985"/>
        <dbReference type="ChEBI" id="CHEBI:35146"/>
        <dbReference type="ChEBI" id="CHEBI:58045"/>
        <dbReference type="EC" id="2.6.1.42"/>
    </reaction>
</comment>
<keyword evidence="10 16" id="KW-0663">Pyridoxal phosphate</keyword>
<dbReference type="GO" id="GO:0004084">
    <property type="term" value="F:branched-chain-amino-acid transaminase activity"/>
    <property type="evidence" value="ECO:0007669"/>
    <property type="project" value="UniProtKB-EC"/>
</dbReference>
<dbReference type="EC" id="2.6.1.42" evidence="17"/>
<dbReference type="UniPathway" id="UPA00049">
    <property type="reaction ID" value="UER00062"/>
</dbReference>
<evidence type="ECO:0000256" key="11">
    <source>
        <dbReference type="ARBA" id="ARBA00023304"/>
    </source>
</evidence>
<evidence type="ECO:0000256" key="14">
    <source>
        <dbReference type="ARBA" id="ARBA00049229"/>
    </source>
</evidence>
<dbReference type="InterPro" id="IPR001544">
    <property type="entry name" value="Aminotrans_IV"/>
</dbReference>
<dbReference type="UniPathway" id="UPA00047">
    <property type="reaction ID" value="UER00058"/>
</dbReference>
<evidence type="ECO:0000256" key="1">
    <source>
        <dbReference type="ARBA" id="ARBA00001933"/>
    </source>
</evidence>
<comment type="pathway">
    <text evidence="5 17">Amino-acid biosynthesis; L-leucine biosynthesis; L-leucine from 3-methyl-2-oxobutanoate: step 4/4.</text>
</comment>
<dbReference type="Gene3D" id="3.30.470.10">
    <property type="match status" value="1"/>
</dbReference>
<comment type="function">
    <text evidence="2 17">Acts on leucine, isoleucine and valine.</text>
</comment>
<dbReference type="InterPro" id="IPR005785">
    <property type="entry name" value="B_amino_transI"/>
</dbReference>
<evidence type="ECO:0000256" key="5">
    <source>
        <dbReference type="ARBA" id="ARBA00005072"/>
    </source>
</evidence>
<dbReference type="InterPro" id="IPR043131">
    <property type="entry name" value="BCAT-like_N"/>
</dbReference>
<dbReference type="Gene3D" id="3.20.10.10">
    <property type="entry name" value="D-amino Acid Aminotransferase, subunit A, domain 2"/>
    <property type="match status" value="1"/>
</dbReference>
<evidence type="ECO:0000313" key="18">
    <source>
        <dbReference type="EMBL" id="GEJ58758.1"/>
    </source>
</evidence>
<dbReference type="Proteomes" id="UP000503640">
    <property type="component" value="Unassembled WGS sequence"/>
</dbReference>
<dbReference type="FunFam" id="3.20.10.10:FF:000001">
    <property type="entry name" value="Branched-chain-amino-acid aminotransferase"/>
    <property type="match status" value="1"/>
</dbReference>
<name>A0A7I9VR84_9BACT</name>
<dbReference type="PANTHER" id="PTHR42743:SF11">
    <property type="entry name" value="AMINODEOXYCHORISMATE LYASE"/>
    <property type="match status" value="1"/>
</dbReference>
<dbReference type="InterPro" id="IPR036038">
    <property type="entry name" value="Aminotransferase-like"/>
</dbReference>
<sequence length="304" mass="33903">MDKANKIWLDGKLVAWDDAKVHVLTHALHYGVGVFEGIRAYKTAGGRSAVFRLREHMQRLYDSAHVLLMEIPYPIERLHEACLETLRANGQAEGYIRPLAFFGYGSMGVGAVNPVQVTIASWPWGAYLSDEGLKRGIRAKVSSFNRLHVNVNMVRAKVSGQYVNSFLANREATLSGFDEAILLDTDGYVAEGSGENLYIVKDGTIFTPPLSSPVLAGITRDSVLRIAKDQGIPVCEQKFTRDTMYLADELFMTGTAAEVTPVREVDHRRIGRGEPGPVTKKIQEEYFKAVHGETPKYESWLTYY</sequence>
<keyword evidence="7 17" id="KW-0032">Aminotransferase</keyword>
<evidence type="ECO:0000256" key="7">
    <source>
        <dbReference type="ARBA" id="ARBA00022576"/>
    </source>
</evidence>
<comment type="caution">
    <text evidence="18">The sequence shown here is derived from an EMBL/GenBank/DDBJ whole genome shotgun (WGS) entry which is preliminary data.</text>
</comment>
<protein>
    <recommendedName>
        <fullName evidence="17">Branched-chain-amino-acid aminotransferase</fullName>
        <shortName evidence="17">BCAT</shortName>
        <ecNumber evidence="17">2.6.1.42</ecNumber>
    </recommendedName>
</protein>
<dbReference type="PROSITE" id="PS00770">
    <property type="entry name" value="AA_TRANSFER_CLASS_4"/>
    <property type="match status" value="1"/>
</dbReference>
<dbReference type="GO" id="GO:0009097">
    <property type="term" value="P:isoleucine biosynthetic process"/>
    <property type="evidence" value="ECO:0007669"/>
    <property type="project" value="UniProtKB-UniPathway"/>
</dbReference>
<dbReference type="GO" id="GO:0005829">
    <property type="term" value="C:cytosol"/>
    <property type="evidence" value="ECO:0007669"/>
    <property type="project" value="TreeGrafter"/>
</dbReference>
<comment type="catalytic activity">
    <reaction evidence="14 17">
        <text>L-leucine + 2-oxoglutarate = 4-methyl-2-oxopentanoate + L-glutamate</text>
        <dbReference type="Rhea" id="RHEA:18321"/>
        <dbReference type="ChEBI" id="CHEBI:16810"/>
        <dbReference type="ChEBI" id="CHEBI:17865"/>
        <dbReference type="ChEBI" id="CHEBI:29985"/>
        <dbReference type="ChEBI" id="CHEBI:57427"/>
        <dbReference type="EC" id="2.6.1.42"/>
    </reaction>
</comment>
<keyword evidence="11 17" id="KW-0100">Branched-chain amino acid biosynthesis</keyword>
<accession>A0A7I9VR84</accession>
<organism evidence="18 19">
    <name type="scientific">Anaeromyxobacter diazotrophicus</name>
    <dbReference type="NCBI Taxonomy" id="2590199"/>
    <lineage>
        <taxon>Bacteria</taxon>
        <taxon>Pseudomonadati</taxon>
        <taxon>Myxococcota</taxon>
        <taxon>Myxococcia</taxon>
        <taxon>Myxococcales</taxon>
        <taxon>Cystobacterineae</taxon>
        <taxon>Anaeromyxobacteraceae</taxon>
        <taxon>Anaeromyxobacter</taxon>
    </lineage>
</organism>
<evidence type="ECO:0000256" key="15">
    <source>
        <dbReference type="RuleBase" id="RU004106"/>
    </source>
</evidence>
<dbReference type="SUPFAM" id="SSF56752">
    <property type="entry name" value="D-aminoacid aminotransferase-like PLP-dependent enzymes"/>
    <property type="match status" value="1"/>
</dbReference>
<evidence type="ECO:0000256" key="13">
    <source>
        <dbReference type="ARBA" id="ARBA00048798"/>
    </source>
</evidence>
<keyword evidence="8 17" id="KW-0028">Amino-acid biosynthesis</keyword>
<evidence type="ECO:0000256" key="9">
    <source>
        <dbReference type="ARBA" id="ARBA00022679"/>
    </source>
</evidence>
<keyword evidence="19" id="KW-1185">Reference proteome</keyword>
<comment type="pathway">
    <text evidence="3 17">Amino-acid biosynthesis; L-isoleucine biosynthesis; L-isoleucine from 2-oxobutanoate: step 4/4.</text>
</comment>
<proteinExistence type="inferred from homology"/>
<dbReference type="InterPro" id="IPR018300">
    <property type="entry name" value="Aminotrans_IV_CS"/>
</dbReference>
<dbReference type="InterPro" id="IPR050571">
    <property type="entry name" value="Class-IV_PLP-Dep_Aminotrnsfr"/>
</dbReference>
<dbReference type="GO" id="GO:0009098">
    <property type="term" value="P:L-leucine biosynthetic process"/>
    <property type="evidence" value="ECO:0007669"/>
    <property type="project" value="UniProtKB-UniPathway"/>
</dbReference>
<dbReference type="PANTHER" id="PTHR42743">
    <property type="entry name" value="AMINO-ACID AMINOTRANSFERASE"/>
    <property type="match status" value="1"/>
</dbReference>
<dbReference type="RefSeq" id="WP_176067633.1">
    <property type="nucleotide sequence ID" value="NZ_BJTG01000009.1"/>
</dbReference>
<dbReference type="CDD" id="cd01557">
    <property type="entry name" value="BCAT_beta_family"/>
    <property type="match status" value="1"/>
</dbReference>
<dbReference type="Pfam" id="PF01063">
    <property type="entry name" value="Aminotran_4"/>
    <property type="match status" value="1"/>
</dbReference>
<evidence type="ECO:0000256" key="17">
    <source>
        <dbReference type="RuleBase" id="RU364094"/>
    </source>
</evidence>
<dbReference type="UniPathway" id="UPA00048">
    <property type="reaction ID" value="UER00073"/>
</dbReference>
<comment type="catalytic activity">
    <reaction evidence="12 17">
        <text>L-valine + 2-oxoglutarate = 3-methyl-2-oxobutanoate + L-glutamate</text>
        <dbReference type="Rhea" id="RHEA:24813"/>
        <dbReference type="ChEBI" id="CHEBI:11851"/>
        <dbReference type="ChEBI" id="CHEBI:16810"/>
        <dbReference type="ChEBI" id="CHEBI:29985"/>
        <dbReference type="ChEBI" id="CHEBI:57762"/>
        <dbReference type="EC" id="2.6.1.42"/>
    </reaction>
</comment>
<dbReference type="NCBIfam" id="NF005146">
    <property type="entry name" value="PRK06606.1"/>
    <property type="match status" value="1"/>
</dbReference>